<dbReference type="Proteomes" id="UP000790709">
    <property type="component" value="Unassembled WGS sequence"/>
</dbReference>
<dbReference type="EMBL" id="MU266417">
    <property type="protein sequence ID" value="KAH7924747.1"/>
    <property type="molecule type" value="Genomic_DNA"/>
</dbReference>
<proteinExistence type="predicted"/>
<protein>
    <submittedName>
        <fullName evidence="1">Uncharacterized protein</fullName>
    </submittedName>
</protein>
<name>A0ACB8BGX5_9AGAM</name>
<evidence type="ECO:0000313" key="1">
    <source>
        <dbReference type="EMBL" id="KAH7924747.1"/>
    </source>
</evidence>
<sequence length="152" mass="16921">MLVSAHNGLSLSLSADFCFTMTRYVHCAGDSGDRRVLQRPCPAPAFHLTRLTLTGLSTERANSLRLLQILPSLACRLDGKEMLRPDICRMFFVHPCLLSSLERSRSNSEMAAVRCLLTCNSEIFVKCVDPVLRSLSSENFRSSISCFNHLPA</sequence>
<gene>
    <name evidence="1" type="ORF">BV22DRAFT_488394</name>
</gene>
<keyword evidence="2" id="KW-1185">Reference proteome</keyword>
<accession>A0ACB8BGX5</accession>
<reference evidence="1" key="1">
    <citation type="journal article" date="2021" name="New Phytol.">
        <title>Evolutionary innovations through gain and loss of genes in the ectomycorrhizal Boletales.</title>
        <authorList>
            <person name="Wu G."/>
            <person name="Miyauchi S."/>
            <person name="Morin E."/>
            <person name="Kuo A."/>
            <person name="Drula E."/>
            <person name="Varga T."/>
            <person name="Kohler A."/>
            <person name="Feng B."/>
            <person name="Cao Y."/>
            <person name="Lipzen A."/>
            <person name="Daum C."/>
            <person name="Hundley H."/>
            <person name="Pangilinan J."/>
            <person name="Johnson J."/>
            <person name="Barry K."/>
            <person name="LaButti K."/>
            <person name="Ng V."/>
            <person name="Ahrendt S."/>
            <person name="Min B."/>
            <person name="Choi I.G."/>
            <person name="Park H."/>
            <person name="Plett J.M."/>
            <person name="Magnuson J."/>
            <person name="Spatafora J.W."/>
            <person name="Nagy L.G."/>
            <person name="Henrissat B."/>
            <person name="Grigoriev I.V."/>
            <person name="Yang Z.L."/>
            <person name="Xu J."/>
            <person name="Martin F.M."/>
        </authorList>
    </citation>
    <scope>NUCLEOTIDE SEQUENCE</scope>
    <source>
        <strain evidence="1">KUC20120723A-06</strain>
    </source>
</reference>
<organism evidence="1 2">
    <name type="scientific">Leucogyrophana mollusca</name>
    <dbReference type="NCBI Taxonomy" id="85980"/>
    <lineage>
        <taxon>Eukaryota</taxon>
        <taxon>Fungi</taxon>
        <taxon>Dikarya</taxon>
        <taxon>Basidiomycota</taxon>
        <taxon>Agaricomycotina</taxon>
        <taxon>Agaricomycetes</taxon>
        <taxon>Agaricomycetidae</taxon>
        <taxon>Boletales</taxon>
        <taxon>Boletales incertae sedis</taxon>
        <taxon>Leucogyrophana</taxon>
    </lineage>
</organism>
<comment type="caution">
    <text evidence="1">The sequence shown here is derived from an EMBL/GenBank/DDBJ whole genome shotgun (WGS) entry which is preliminary data.</text>
</comment>
<evidence type="ECO:0000313" key="2">
    <source>
        <dbReference type="Proteomes" id="UP000790709"/>
    </source>
</evidence>